<dbReference type="GO" id="GO:0008270">
    <property type="term" value="F:zinc ion binding"/>
    <property type="evidence" value="ECO:0007669"/>
    <property type="project" value="UniProtKB-UniRule"/>
</dbReference>
<dbReference type="NCBIfam" id="NF002362">
    <property type="entry name" value="PRK01343.1"/>
    <property type="match status" value="1"/>
</dbReference>
<evidence type="ECO:0000256" key="3">
    <source>
        <dbReference type="HAMAP-Rule" id="MF_00649"/>
    </source>
</evidence>
<comment type="subunit">
    <text evidence="3">Interacts with GyrB.</text>
</comment>
<name>A0A286IDN7_9HYPH</name>
<dbReference type="Pfam" id="PF03884">
    <property type="entry name" value="YacG"/>
    <property type="match status" value="1"/>
</dbReference>
<evidence type="ECO:0000256" key="2">
    <source>
        <dbReference type="ARBA" id="ARBA00022833"/>
    </source>
</evidence>
<feature type="binding site" evidence="3">
    <location>
        <position position="31"/>
    </location>
    <ligand>
        <name>Zn(2+)</name>
        <dbReference type="ChEBI" id="CHEBI:29105"/>
    </ligand>
</feature>
<protein>
    <recommendedName>
        <fullName evidence="3">DNA gyrase inhibitor YacG</fullName>
    </recommendedName>
</protein>
<feature type="binding site" evidence="3">
    <location>
        <position position="50"/>
    </location>
    <ligand>
        <name>Zn(2+)</name>
        <dbReference type="ChEBI" id="CHEBI:29105"/>
    </ligand>
</feature>
<dbReference type="AlphaFoldDB" id="A0A286IDN7"/>
<evidence type="ECO:0000313" key="6">
    <source>
        <dbReference type="Proteomes" id="UP000219465"/>
    </source>
</evidence>
<dbReference type="InterPro" id="IPR013088">
    <property type="entry name" value="Znf_NHR/GATA"/>
</dbReference>
<proteinExistence type="inferred from homology"/>
<gene>
    <name evidence="3" type="primary">yacG</name>
    <name evidence="5" type="ORF">SAMN05877838_3052</name>
</gene>
<evidence type="ECO:0000256" key="1">
    <source>
        <dbReference type="ARBA" id="ARBA00022723"/>
    </source>
</evidence>
<comment type="similarity">
    <text evidence="3">Belongs to the DNA gyrase inhibitor YacG family.</text>
</comment>
<dbReference type="PANTHER" id="PTHR36150:SF1">
    <property type="entry name" value="DNA GYRASE INHIBITOR YACG"/>
    <property type="match status" value="1"/>
</dbReference>
<feature type="binding site" evidence="3">
    <location>
        <position position="46"/>
    </location>
    <ligand>
        <name>Zn(2+)</name>
        <dbReference type="ChEBI" id="CHEBI:29105"/>
    </ligand>
</feature>
<dbReference type="GO" id="GO:0006355">
    <property type="term" value="P:regulation of DNA-templated transcription"/>
    <property type="evidence" value="ECO:0007669"/>
    <property type="project" value="InterPro"/>
</dbReference>
<dbReference type="InterPro" id="IPR005584">
    <property type="entry name" value="DNA_gyrase_inhibitor_YacG"/>
</dbReference>
<dbReference type="EMBL" id="OCPC01000004">
    <property type="protein sequence ID" value="SOE18137.1"/>
    <property type="molecule type" value="Genomic_DNA"/>
</dbReference>
<evidence type="ECO:0000256" key="4">
    <source>
        <dbReference type="SAM" id="MobiDB-lite"/>
    </source>
</evidence>
<feature type="binding site" evidence="3">
    <location>
        <position position="34"/>
    </location>
    <ligand>
        <name>Zn(2+)</name>
        <dbReference type="ChEBI" id="CHEBI:29105"/>
    </ligand>
</feature>
<accession>A0A286IDN7</accession>
<dbReference type="HAMAP" id="MF_00649">
    <property type="entry name" value="DNA_gyrase_inhibitor_YacG"/>
    <property type="match status" value="1"/>
</dbReference>
<comment type="function">
    <text evidence="3">Inhibits all the catalytic activities of DNA gyrase by preventing its interaction with DNA. Acts by binding directly to the C-terminal domain of GyrB, which probably disrupts DNA binding by the gyrase.</text>
</comment>
<dbReference type="PANTHER" id="PTHR36150">
    <property type="entry name" value="DNA GYRASE INHIBITOR YACG"/>
    <property type="match status" value="1"/>
</dbReference>
<sequence>MFITSGSKAEAMNDGPIDTGKVTPLRKAQPCPECGRPSTRGSYPFCSERCRSIDLNRWLVGGYAIPVTEVEDNQDDDFDDRG</sequence>
<comment type="cofactor">
    <cofactor evidence="3">
        <name>Zn(2+)</name>
        <dbReference type="ChEBI" id="CHEBI:29105"/>
    </cofactor>
    <text evidence="3">Binds 1 zinc ion.</text>
</comment>
<feature type="region of interest" description="Disordered" evidence="4">
    <location>
        <begin position="1"/>
        <end position="41"/>
    </location>
</feature>
<dbReference type="SUPFAM" id="SSF57716">
    <property type="entry name" value="Glucocorticoid receptor-like (DNA-binding domain)"/>
    <property type="match status" value="1"/>
</dbReference>
<dbReference type="Gene3D" id="3.30.50.10">
    <property type="entry name" value="Erythroid Transcription Factor GATA-1, subunit A"/>
    <property type="match status" value="1"/>
</dbReference>
<keyword evidence="1 3" id="KW-0479">Metal-binding</keyword>
<reference evidence="6" key="1">
    <citation type="submission" date="2017-08" db="EMBL/GenBank/DDBJ databases">
        <authorList>
            <person name="Varghese N."/>
            <person name="Submissions S."/>
        </authorList>
    </citation>
    <scope>NUCLEOTIDE SEQUENCE [LARGE SCALE GENOMIC DNA]</scope>
    <source>
        <strain evidence="6">KCTC 23107</strain>
    </source>
</reference>
<organism evidence="5 6">
    <name type="scientific">Hoeflea halophila</name>
    <dbReference type="NCBI Taxonomy" id="714899"/>
    <lineage>
        <taxon>Bacteria</taxon>
        <taxon>Pseudomonadati</taxon>
        <taxon>Pseudomonadota</taxon>
        <taxon>Alphaproteobacteria</taxon>
        <taxon>Hyphomicrobiales</taxon>
        <taxon>Rhizobiaceae</taxon>
        <taxon>Hoeflea</taxon>
    </lineage>
</organism>
<keyword evidence="6" id="KW-1185">Reference proteome</keyword>
<keyword evidence="2 3" id="KW-0862">Zinc</keyword>
<evidence type="ECO:0000313" key="5">
    <source>
        <dbReference type="EMBL" id="SOE18137.1"/>
    </source>
</evidence>
<dbReference type="GO" id="GO:0008657">
    <property type="term" value="F:DNA topoisomerase type II (double strand cut, ATP-hydrolyzing) inhibitor activity"/>
    <property type="evidence" value="ECO:0007669"/>
    <property type="project" value="UniProtKB-UniRule"/>
</dbReference>
<dbReference type="Proteomes" id="UP000219465">
    <property type="component" value="Unassembled WGS sequence"/>
</dbReference>